<dbReference type="PANTHER" id="PTHR43649">
    <property type="entry name" value="ARABINOSE-BINDING PROTEIN-RELATED"/>
    <property type="match status" value="1"/>
</dbReference>
<evidence type="ECO:0000256" key="1">
    <source>
        <dbReference type="SAM" id="SignalP"/>
    </source>
</evidence>
<gene>
    <name evidence="2" type="ORF">GCM10023205_69220</name>
</gene>
<dbReference type="InterPro" id="IPR006059">
    <property type="entry name" value="SBP"/>
</dbReference>
<dbReference type="Gene3D" id="3.40.190.10">
    <property type="entry name" value="Periplasmic binding protein-like II"/>
    <property type="match status" value="1"/>
</dbReference>
<organism evidence="2 3">
    <name type="scientific">Yinghuangia aomiensis</name>
    <dbReference type="NCBI Taxonomy" id="676205"/>
    <lineage>
        <taxon>Bacteria</taxon>
        <taxon>Bacillati</taxon>
        <taxon>Actinomycetota</taxon>
        <taxon>Actinomycetes</taxon>
        <taxon>Kitasatosporales</taxon>
        <taxon>Streptomycetaceae</taxon>
        <taxon>Yinghuangia</taxon>
    </lineage>
</organism>
<evidence type="ECO:0000313" key="2">
    <source>
        <dbReference type="EMBL" id="GAA4988420.1"/>
    </source>
</evidence>
<dbReference type="RefSeq" id="WP_345679757.1">
    <property type="nucleotide sequence ID" value="NZ_BAABHS010000035.1"/>
</dbReference>
<feature type="signal peptide" evidence="1">
    <location>
        <begin position="1"/>
        <end position="25"/>
    </location>
</feature>
<accession>A0ABP9I600</accession>
<dbReference type="PANTHER" id="PTHR43649:SF32">
    <property type="entry name" value="SUGAR BINDING SECRETED PROTEIN"/>
    <property type="match status" value="1"/>
</dbReference>
<proteinExistence type="predicted"/>
<keyword evidence="1" id="KW-0732">Signal</keyword>
<dbReference type="PROSITE" id="PS51257">
    <property type="entry name" value="PROKAR_LIPOPROTEIN"/>
    <property type="match status" value="1"/>
</dbReference>
<dbReference type="Pfam" id="PF13416">
    <property type="entry name" value="SBP_bac_8"/>
    <property type="match status" value="1"/>
</dbReference>
<dbReference type="InterPro" id="IPR050490">
    <property type="entry name" value="Bact_solute-bd_prot1"/>
</dbReference>
<dbReference type="EMBL" id="BAABHS010000035">
    <property type="protein sequence ID" value="GAA4988420.1"/>
    <property type="molecule type" value="Genomic_DNA"/>
</dbReference>
<name>A0ABP9I600_9ACTN</name>
<reference evidence="3" key="1">
    <citation type="journal article" date="2019" name="Int. J. Syst. Evol. Microbiol.">
        <title>The Global Catalogue of Microorganisms (GCM) 10K type strain sequencing project: providing services to taxonomists for standard genome sequencing and annotation.</title>
        <authorList>
            <consortium name="The Broad Institute Genomics Platform"/>
            <consortium name="The Broad Institute Genome Sequencing Center for Infectious Disease"/>
            <person name="Wu L."/>
            <person name="Ma J."/>
        </authorList>
    </citation>
    <scope>NUCLEOTIDE SEQUENCE [LARGE SCALE GENOMIC DNA]</scope>
    <source>
        <strain evidence="3">JCM 17986</strain>
    </source>
</reference>
<dbReference type="SUPFAM" id="SSF53850">
    <property type="entry name" value="Periplasmic binding protein-like II"/>
    <property type="match status" value="1"/>
</dbReference>
<evidence type="ECO:0000313" key="3">
    <source>
        <dbReference type="Proteomes" id="UP001500466"/>
    </source>
</evidence>
<feature type="chain" id="PRO_5046101308" evidence="1">
    <location>
        <begin position="26"/>
        <end position="440"/>
    </location>
</feature>
<sequence>MPTPHPRRRAIAALCATLLAGSLLAACGSDDDKTDSTANGGAGDSNGQITLSVGLFGSFGFEEAGLYAAYEQAHPNIKIRQNSVQKEEVYWPALQTRLGGGGDLDDIQGIEVGRIVDVATNQSDKWLDLNQFGAQTQTGDYLPWKTKAATTKDGKVVGMGTDVGPMAICYRTDLFQQAGLPTDRAELAKRWSTWDGYLEVGRQFAANAPKGSAFMDSVTGMYNAMIGQQPTSYYDAGGKLIYDTNPSVKNAFDTASRAAQDKLSAKLVQFQTDWDQAFAKGGFATISCPSWMIGYIKEKSGDGMGGKWDVAQAPGATGNWGGAYLAIPKGAKHAKEAYDLLQWLTAPEQQKTLFEKRGSFPSRTSAISQVSGTTDPYFNNAPIGQIFGQAAQAMPVQTLGVRDGDIKVSIQNALNSVEAQGVKPDDAWKDAKASVKAALG</sequence>
<comment type="caution">
    <text evidence="2">The sequence shown here is derived from an EMBL/GenBank/DDBJ whole genome shotgun (WGS) entry which is preliminary data.</text>
</comment>
<dbReference type="Proteomes" id="UP001500466">
    <property type="component" value="Unassembled WGS sequence"/>
</dbReference>
<protein>
    <submittedName>
        <fullName evidence="2">Extracellular solute-binding protein</fullName>
    </submittedName>
</protein>
<keyword evidence="3" id="KW-1185">Reference proteome</keyword>